<dbReference type="InterPro" id="IPR000847">
    <property type="entry name" value="LysR_HTH_N"/>
</dbReference>
<protein>
    <submittedName>
        <fullName evidence="6">LysR family transcriptional regulator</fullName>
    </submittedName>
</protein>
<dbReference type="Pfam" id="PF03466">
    <property type="entry name" value="LysR_substrate"/>
    <property type="match status" value="1"/>
</dbReference>
<evidence type="ECO:0000256" key="1">
    <source>
        <dbReference type="ARBA" id="ARBA00009437"/>
    </source>
</evidence>
<feature type="domain" description="HTH lysR-type" evidence="5">
    <location>
        <begin position="14"/>
        <end position="63"/>
    </location>
</feature>
<dbReference type="GO" id="GO:0000976">
    <property type="term" value="F:transcription cis-regulatory region binding"/>
    <property type="evidence" value="ECO:0007669"/>
    <property type="project" value="TreeGrafter"/>
</dbReference>
<comment type="caution">
    <text evidence="6">The sequence shown here is derived from an EMBL/GenBank/DDBJ whole genome shotgun (WGS) entry which is preliminary data.</text>
</comment>
<dbReference type="SUPFAM" id="SSF53850">
    <property type="entry name" value="Periplasmic binding protein-like II"/>
    <property type="match status" value="1"/>
</dbReference>
<keyword evidence="3" id="KW-0238">DNA-binding</keyword>
<dbReference type="InterPro" id="IPR036388">
    <property type="entry name" value="WH-like_DNA-bd_sf"/>
</dbReference>
<organism evidence="6 7">
    <name type="scientific">Oceanobacillus sojae</name>
    <dbReference type="NCBI Taxonomy" id="582851"/>
    <lineage>
        <taxon>Bacteria</taxon>
        <taxon>Bacillati</taxon>
        <taxon>Bacillota</taxon>
        <taxon>Bacilli</taxon>
        <taxon>Bacillales</taxon>
        <taxon>Bacillaceae</taxon>
        <taxon>Oceanobacillus</taxon>
    </lineage>
</organism>
<dbReference type="CDD" id="cd05466">
    <property type="entry name" value="PBP2_LTTR_substrate"/>
    <property type="match status" value="1"/>
</dbReference>
<dbReference type="PANTHER" id="PTHR30126">
    <property type="entry name" value="HTH-TYPE TRANSCRIPTIONAL REGULATOR"/>
    <property type="match status" value="1"/>
</dbReference>
<evidence type="ECO:0000259" key="5">
    <source>
        <dbReference type="PROSITE" id="PS50931"/>
    </source>
</evidence>
<keyword evidence="7" id="KW-1185">Reference proteome</keyword>
<comment type="similarity">
    <text evidence="1">Belongs to the LysR transcriptional regulatory family.</text>
</comment>
<dbReference type="InterPro" id="IPR005119">
    <property type="entry name" value="LysR_subst-bd"/>
</dbReference>
<sequence>MGYMIGKLDLYYLFYIVGKNKSFSKAAKELYMSQPAISQSMAQLEKELDTRLFNRLSKGVTLTDEGNLLFEYVSSALQFIQAGEEKLLEFKNLIIGEFKIGVSDTISRFFLLPYLETFHNRYPNLKFKIVNGTTWEIIAALKAGEVNIAVCNLPVDDKSLEVKPLLEIQDTFVYGEKYQKELSKPTNLEELVKFPLILLDNSNSRRYVEEFFLTKGITIQPEFELGSHELLLEFAKINLGVACVTKEFSEEFLGKGLLHEVNLLEPIPKRSIGICYLKNVPLNRAAERFVDIMEENMRWKSRIESR</sequence>
<evidence type="ECO:0000256" key="2">
    <source>
        <dbReference type="ARBA" id="ARBA00023015"/>
    </source>
</evidence>
<accession>A0A511ZQN5</accession>
<dbReference type="PRINTS" id="PR00039">
    <property type="entry name" value="HTHLYSR"/>
</dbReference>
<dbReference type="PROSITE" id="PS50931">
    <property type="entry name" value="HTH_LYSR"/>
    <property type="match status" value="1"/>
</dbReference>
<dbReference type="Pfam" id="PF00126">
    <property type="entry name" value="HTH_1"/>
    <property type="match status" value="1"/>
</dbReference>
<dbReference type="SUPFAM" id="SSF46785">
    <property type="entry name" value="Winged helix' DNA-binding domain"/>
    <property type="match status" value="1"/>
</dbReference>
<dbReference type="PANTHER" id="PTHR30126:SF64">
    <property type="entry name" value="HTH-TYPE TRANSCRIPTIONAL REGULATOR CITR"/>
    <property type="match status" value="1"/>
</dbReference>
<gene>
    <name evidence="6" type="ORF">OSO01_45070</name>
</gene>
<evidence type="ECO:0000313" key="7">
    <source>
        <dbReference type="Proteomes" id="UP000321558"/>
    </source>
</evidence>
<keyword evidence="4" id="KW-0804">Transcription</keyword>
<evidence type="ECO:0000256" key="4">
    <source>
        <dbReference type="ARBA" id="ARBA00023163"/>
    </source>
</evidence>
<dbReference type="STRING" id="582851.GCA_900162665_01994"/>
<evidence type="ECO:0000313" key="6">
    <source>
        <dbReference type="EMBL" id="GEN89768.1"/>
    </source>
</evidence>
<reference evidence="6 7" key="1">
    <citation type="submission" date="2019-07" db="EMBL/GenBank/DDBJ databases">
        <title>Whole genome shotgun sequence of Oceanobacillus sojae NBRC 105379.</title>
        <authorList>
            <person name="Hosoyama A."/>
            <person name="Uohara A."/>
            <person name="Ohji S."/>
            <person name="Ichikawa N."/>
        </authorList>
    </citation>
    <scope>NUCLEOTIDE SEQUENCE [LARGE SCALE GENOMIC DNA]</scope>
    <source>
        <strain evidence="6 7">NBRC 105379</strain>
    </source>
</reference>
<dbReference type="Proteomes" id="UP000321558">
    <property type="component" value="Unassembled WGS sequence"/>
</dbReference>
<proteinExistence type="inferred from homology"/>
<dbReference type="Gene3D" id="3.40.190.290">
    <property type="match status" value="1"/>
</dbReference>
<evidence type="ECO:0000256" key="3">
    <source>
        <dbReference type="ARBA" id="ARBA00023125"/>
    </source>
</evidence>
<dbReference type="FunFam" id="1.10.10.10:FF:000001">
    <property type="entry name" value="LysR family transcriptional regulator"/>
    <property type="match status" value="1"/>
</dbReference>
<keyword evidence="2" id="KW-0805">Transcription regulation</keyword>
<name>A0A511ZQN5_9BACI</name>
<dbReference type="InterPro" id="IPR036390">
    <property type="entry name" value="WH_DNA-bd_sf"/>
</dbReference>
<dbReference type="Gene3D" id="1.10.10.10">
    <property type="entry name" value="Winged helix-like DNA-binding domain superfamily/Winged helix DNA-binding domain"/>
    <property type="match status" value="1"/>
</dbReference>
<dbReference type="GO" id="GO:0003700">
    <property type="term" value="F:DNA-binding transcription factor activity"/>
    <property type="evidence" value="ECO:0007669"/>
    <property type="project" value="InterPro"/>
</dbReference>
<dbReference type="EMBL" id="BJYM01000029">
    <property type="protein sequence ID" value="GEN89768.1"/>
    <property type="molecule type" value="Genomic_DNA"/>
</dbReference>
<dbReference type="AlphaFoldDB" id="A0A511ZQN5"/>